<dbReference type="InterPro" id="IPR003661">
    <property type="entry name" value="HisK_dim/P_dom"/>
</dbReference>
<evidence type="ECO:0000256" key="11">
    <source>
        <dbReference type="ARBA" id="ARBA00022989"/>
    </source>
</evidence>
<dbReference type="Gene3D" id="3.30.565.10">
    <property type="entry name" value="Histidine kinase-like ATPase, C-terminal domain"/>
    <property type="match status" value="1"/>
</dbReference>
<dbReference type="SMART" id="SM00304">
    <property type="entry name" value="HAMP"/>
    <property type="match status" value="1"/>
</dbReference>
<feature type="transmembrane region" description="Helical" evidence="14">
    <location>
        <begin position="12"/>
        <end position="31"/>
    </location>
</feature>
<dbReference type="PROSITE" id="PS50885">
    <property type="entry name" value="HAMP"/>
    <property type="match status" value="1"/>
</dbReference>
<evidence type="ECO:0000256" key="3">
    <source>
        <dbReference type="ARBA" id="ARBA00022475"/>
    </source>
</evidence>
<evidence type="ECO:0000256" key="14">
    <source>
        <dbReference type="RuleBase" id="RU364088"/>
    </source>
</evidence>
<comment type="caution">
    <text evidence="17">The sequence shown here is derived from an EMBL/GenBank/DDBJ whole genome shotgun (WGS) entry which is preliminary data.</text>
</comment>
<dbReference type="SUPFAM" id="SSF55874">
    <property type="entry name" value="ATPase domain of HSP90 chaperone/DNA topoisomerase II/histidine kinase"/>
    <property type="match status" value="1"/>
</dbReference>
<sequence length="487" mass="54515">MTRRPLSLQWRVTLLTALVISSGLILLVSMVQHSIRSHFAEQDSQELAQAAAAIQQVFDTSPDHTDVLAGQPLPHHIQHLLEQISHSYHGISLQLLLQQPSEPLTTLYHSGNASISATLLQQPPIQKITARQLLSWQQASHPYRGVLVKLKVASASNDATWLLMLATDMGFHLRFLDEFRSTLWAIVLGIGLLTLLAVWFSIHQGHAPLRQISQRITHIGSEQLNERLDPNQAPTELVPLIQAFNDMLSRLEAGFERLSNFSADIAHELRTPLTNLITQTQVMLGQPRDLDAYRELLYSSLEEEERLARMVADMLWLAKADNGLQGIHPEPIQLKADILDLFDFFEAWADEQQVRLTFNHSESPQLTGDRNMIRRAISNLLSNAIRHTAPGHSVAVQLSQTRIQGQPYARLDISNPGPDIPAEHLPQLFDRFYRADAARQKNPDSNPDSTGLGLAITHSIISLHKGKIGVHSRNGTTCFYLEIPADQ</sequence>
<keyword evidence="8 14" id="KW-0547">Nucleotide-binding</keyword>
<comment type="catalytic activity">
    <reaction evidence="1 14">
        <text>ATP + protein L-histidine = ADP + protein N-phospho-L-histidine.</text>
        <dbReference type="EC" id="2.7.13.3"/>
    </reaction>
</comment>
<evidence type="ECO:0000256" key="12">
    <source>
        <dbReference type="ARBA" id="ARBA00023012"/>
    </source>
</evidence>
<dbReference type="EMBL" id="JBBKTX010000001">
    <property type="protein sequence ID" value="MFK4750960.1"/>
    <property type="molecule type" value="Genomic_DNA"/>
</dbReference>
<evidence type="ECO:0000256" key="7">
    <source>
        <dbReference type="ARBA" id="ARBA00022692"/>
    </source>
</evidence>
<dbReference type="Pfam" id="PF21085">
    <property type="entry name" value="CusS"/>
    <property type="match status" value="1"/>
</dbReference>
<evidence type="ECO:0000259" key="16">
    <source>
        <dbReference type="PROSITE" id="PS50885"/>
    </source>
</evidence>
<keyword evidence="6 14" id="KW-0808">Transferase</keyword>
<accession>A0ABW8NDE6</accession>
<dbReference type="PROSITE" id="PS50109">
    <property type="entry name" value="HIS_KIN"/>
    <property type="match status" value="1"/>
</dbReference>
<evidence type="ECO:0000256" key="4">
    <source>
        <dbReference type="ARBA" id="ARBA00022519"/>
    </source>
</evidence>
<feature type="transmembrane region" description="Helical" evidence="14">
    <location>
        <begin position="183"/>
        <end position="202"/>
    </location>
</feature>
<dbReference type="Pfam" id="PF02518">
    <property type="entry name" value="HATPase_c"/>
    <property type="match status" value="1"/>
</dbReference>
<dbReference type="SMART" id="SM00388">
    <property type="entry name" value="HisKA"/>
    <property type="match status" value="1"/>
</dbReference>
<dbReference type="SMART" id="SM00387">
    <property type="entry name" value="HATPase_c"/>
    <property type="match status" value="1"/>
</dbReference>
<dbReference type="GO" id="GO:0004673">
    <property type="term" value="F:protein histidine kinase activity"/>
    <property type="evidence" value="ECO:0007669"/>
    <property type="project" value="UniProtKB-EC"/>
</dbReference>
<keyword evidence="4 14" id="KW-0997">Cell inner membrane</keyword>
<keyword evidence="11 14" id="KW-1133">Transmembrane helix</keyword>
<dbReference type="InterPro" id="IPR048590">
    <property type="entry name" value="CusS-like_sensor"/>
</dbReference>
<dbReference type="InterPro" id="IPR036097">
    <property type="entry name" value="HisK_dim/P_sf"/>
</dbReference>
<evidence type="ECO:0000256" key="10">
    <source>
        <dbReference type="ARBA" id="ARBA00022840"/>
    </source>
</evidence>
<dbReference type="Gene3D" id="1.10.287.130">
    <property type="match status" value="1"/>
</dbReference>
<evidence type="ECO:0000256" key="2">
    <source>
        <dbReference type="ARBA" id="ARBA00004429"/>
    </source>
</evidence>
<protein>
    <recommendedName>
        <fullName evidence="14">Sensor protein</fullName>
        <ecNumber evidence="14">2.7.13.3</ecNumber>
    </recommendedName>
</protein>
<dbReference type="PANTHER" id="PTHR45436">
    <property type="entry name" value="SENSOR HISTIDINE KINASE YKOH"/>
    <property type="match status" value="1"/>
</dbReference>
<dbReference type="InterPro" id="IPR003660">
    <property type="entry name" value="HAMP_dom"/>
</dbReference>
<dbReference type="Gene3D" id="6.10.340.10">
    <property type="match status" value="1"/>
</dbReference>
<evidence type="ECO:0000313" key="18">
    <source>
        <dbReference type="Proteomes" id="UP001620597"/>
    </source>
</evidence>
<keyword evidence="7 14" id="KW-0812">Transmembrane</keyword>
<evidence type="ECO:0000256" key="6">
    <source>
        <dbReference type="ARBA" id="ARBA00022679"/>
    </source>
</evidence>
<dbReference type="PANTHER" id="PTHR45436:SF15">
    <property type="entry name" value="SENSOR HISTIDINE KINASE CUSS"/>
    <property type="match status" value="1"/>
</dbReference>
<keyword evidence="13 14" id="KW-0472">Membrane</keyword>
<keyword evidence="9 14" id="KW-0418">Kinase</keyword>
<feature type="domain" description="Histidine kinase" evidence="15">
    <location>
        <begin position="264"/>
        <end position="487"/>
    </location>
</feature>
<dbReference type="EC" id="2.7.13.3" evidence="14"/>
<evidence type="ECO:0000256" key="9">
    <source>
        <dbReference type="ARBA" id="ARBA00022777"/>
    </source>
</evidence>
<keyword evidence="3 14" id="KW-1003">Cell membrane</keyword>
<gene>
    <name evidence="17" type="ORF">WG929_00925</name>
</gene>
<dbReference type="NCBIfam" id="TIGR01386">
    <property type="entry name" value="cztS_silS_copS"/>
    <property type="match status" value="1"/>
</dbReference>
<feature type="domain" description="HAMP" evidence="16">
    <location>
        <begin position="203"/>
        <end position="256"/>
    </location>
</feature>
<comment type="subcellular location">
    <subcellularLocation>
        <location evidence="2">Cell inner membrane</location>
        <topology evidence="2">Multi-pass membrane protein</topology>
    </subcellularLocation>
</comment>
<dbReference type="CDD" id="cd00082">
    <property type="entry name" value="HisKA"/>
    <property type="match status" value="1"/>
</dbReference>
<dbReference type="InterPro" id="IPR003594">
    <property type="entry name" value="HATPase_dom"/>
</dbReference>
<dbReference type="InterPro" id="IPR050428">
    <property type="entry name" value="TCS_sensor_his_kinase"/>
</dbReference>
<evidence type="ECO:0000256" key="1">
    <source>
        <dbReference type="ARBA" id="ARBA00000085"/>
    </source>
</evidence>
<evidence type="ECO:0000313" key="17">
    <source>
        <dbReference type="EMBL" id="MFK4750960.1"/>
    </source>
</evidence>
<dbReference type="SUPFAM" id="SSF47384">
    <property type="entry name" value="Homodimeric domain of signal transducing histidine kinase"/>
    <property type="match status" value="1"/>
</dbReference>
<dbReference type="RefSeq" id="WP_416204501.1">
    <property type="nucleotide sequence ID" value="NZ_JBBKTX010000001.1"/>
</dbReference>
<keyword evidence="5" id="KW-0597">Phosphoprotein</keyword>
<evidence type="ECO:0000256" key="13">
    <source>
        <dbReference type="ARBA" id="ARBA00023136"/>
    </source>
</evidence>
<proteinExistence type="predicted"/>
<organism evidence="17 18">
    <name type="scientific">Oceanobacter antarcticus</name>
    <dbReference type="NCBI Taxonomy" id="3133425"/>
    <lineage>
        <taxon>Bacteria</taxon>
        <taxon>Pseudomonadati</taxon>
        <taxon>Pseudomonadota</taxon>
        <taxon>Gammaproteobacteria</taxon>
        <taxon>Oceanospirillales</taxon>
        <taxon>Oceanospirillaceae</taxon>
        <taxon>Oceanobacter</taxon>
    </lineage>
</organism>
<dbReference type="InterPro" id="IPR005467">
    <property type="entry name" value="His_kinase_dom"/>
</dbReference>
<dbReference type="Pfam" id="PF00672">
    <property type="entry name" value="HAMP"/>
    <property type="match status" value="1"/>
</dbReference>
<keyword evidence="10 14" id="KW-0067">ATP-binding</keyword>
<dbReference type="CDD" id="cd06225">
    <property type="entry name" value="HAMP"/>
    <property type="match status" value="1"/>
</dbReference>
<dbReference type="InterPro" id="IPR036890">
    <property type="entry name" value="HATPase_C_sf"/>
</dbReference>
<evidence type="ECO:0000256" key="8">
    <source>
        <dbReference type="ARBA" id="ARBA00022741"/>
    </source>
</evidence>
<name>A0ABW8NDE6_9GAMM</name>
<comment type="function">
    <text evidence="14">Member of a two-component regulatory system.</text>
</comment>
<dbReference type="InterPro" id="IPR006290">
    <property type="entry name" value="CztS_silS_copS"/>
</dbReference>
<keyword evidence="12 14" id="KW-0902">Two-component regulatory system</keyword>
<evidence type="ECO:0000256" key="5">
    <source>
        <dbReference type="ARBA" id="ARBA00022553"/>
    </source>
</evidence>
<evidence type="ECO:0000259" key="15">
    <source>
        <dbReference type="PROSITE" id="PS50109"/>
    </source>
</evidence>
<dbReference type="Proteomes" id="UP001620597">
    <property type="component" value="Unassembled WGS sequence"/>
</dbReference>
<reference evidence="17 18" key="1">
    <citation type="submission" date="2024-03" db="EMBL/GenBank/DDBJ databases">
        <title>High-quality draft genome sequence of Oceanobacter sp. wDCs-4.</title>
        <authorList>
            <person name="Dong C."/>
        </authorList>
    </citation>
    <scope>NUCLEOTIDE SEQUENCE [LARGE SCALE GENOMIC DNA]</scope>
    <source>
        <strain evidence="18">wDCs-4</strain>
    </source>
</reference>
<dbReference type="Pfam" id="PF00512">
    <property type="entry name" value="HisKA"/>
    <property type="match status" value="1"/>
</dbReference>
<keyword evidence="18" id="KW-1185">Reference proteome</keyword>